<dbReference type="NCBIfam" id="TIGR01509">
    <property type="entry name" value="HAD-SF-IA-v3"/>
    <property type="match status" value="1"/>
</dbReference>
<dbReference type="CDD" id="cd02598">
    <property type="entry name" value="HAD_BPGM"/>
    <property type="match status" value="1"/>
</dbReference>
<dbReference type="NCBIfam" id="TIGR01990">
    <property type="entry name" value="bPGM"/>
    <property type="match status" value="1"/>
</dbReference>
<protein>
    <submittedName>
        <fullName evidence="2">Beta-phosphoglucomutase</fullName>
        <ecNumber evidence="2">5.4.2.6</ecNumber>
    </submittedName>
</protein>
<dbReference type="RefSeq" id="WP_341875858.1">
    <property type="nucleotide sequence ID" value="NZ_CP121687.1"/>
</dbReference>
<dbReference type="GO" id="GO:0008801">
    <property type="term" value="F:beta-phosphoglucomutase activity"/>
    <property type="evidence" value="ECO:0007669"/>
    <property type="project" value="UniProtKB-EC"/>
</dbReference>
<reference evidence="2 3" key="1">
    <citation type="submission" date="2023-03" db="EMBL/GenBank/DDBJ databases">
        <title>Novel Species.</title>
        <authorList>
            <person name="Ma S."/>
        </authorList>
    </citation>
    <scope>NUCLEOTIDE SEQUENCE [LARGE SCALE GENOMIC DNA]</scope>
    <source>
        <strain evidence="2 3">LIND6LT2</strain>
    </source>
</reference>
<dbReference type="Gene3D" id="1.10.150.240">
    <property type="entry name" value="Putative phosphatase, domain 2"/>
    <property type="match status" value="1"/>
</dbReference>
<dbReference type="Pfam" id="PF00702">
    <property type="entry name" value="Hydrolase"/>
    <property type="match status" value="1"/>
</dbReference>
<name>A0ABZ2Y4F1_9FIRM</name>
<proteinExistence type="inferred from homology"/>
<keyword evidence="2" id="KW-0413">Isomerase</keyword>
<dbReference type="PRINTS" id="PR00413">
    <property type="entry name" value="HADHALOGNASE"/>
</dbReference>
<dbReference type="SFLD" id="SFLDF00046">
    <property type="entry name" value="beta-phosphoglucomutase"/>
    <property type="match status" value="1"/>
</dbReference>
<organism evidence="2 3">
    <name type="scientific">Defluviitalea saccharophila</name>
    <dbReference type="NCBI Taxonomy" id="879970"/>
    <lineage>
        <taxon>Bacteria</taxon>
        <taxon>Bacillati</taxon>
        <taxon>Bacillota</taxon>
        <taxon>Clostridia</taxon>
        <taxon>Lachnospirales</taxon>
        <taxon>Defluviitaleaceae</taxon>
        <taxon>Defluviitalea</taxon>
    </lineage>
</organism>
<dbReference type="InterPro" id="IPR023198">
    <property type="entry name" value="PGP-like_dom2"/>
</dbReference>
<comment type="similarity">
    <text evidence="1">Belongs to the HAD-like hydrolase superfamily. CbbY/CbbZ/Gph/YieH family.</text>
</comment>
<evidence type="ECO:0000313" key="2">
    <source>
        <dbReference type="EMBL" id="WZL68852.1"/>
    </source>
</evidence>
<dbReference type="EC" id="5.4.2.6" evidence="2"/>
<dbReference type="SFLD" id="SFLDG01129">
    <property type="entry name" value="C1.5:_HAD__Beta-PGM__Phosphata"/>
    <property type="match status" value="1"/>
</dbReference>
<dbReference type="PANTHER" id="PTHR43481">
    <property type="entry name" value="FRUCTOSE-1-PHOSPHATE PHOSPHATASE"/>
    <property type="match status" value="1"/>
</dbReference>
<dbReference type="Proteomes" id="UP001486565">
    <property type="component" value="Chromosome"/>
</dbReference>
<dbReference type="NCBIfam" id="TIGR02009">
    <property type="entry name" value="PGMB-YQAB-SF"/>
    <property type="match status" value="1"/>
</dbReference>
<dbReference type="SFLD" id="SFLDG01135">
    <property type="entry name" value="C1.5.6:_HAD__Beta-PGM__Phospha"/>
    <property type="match status" value="1"/>
</dbReference>
<dbReference type="SFLD" id="SFLDS00003">
    <property type="entry name" value="Haloacid_Dehalogenase"/>
    <property type="match status" value="1"/>
</dbReference>
<accession>A0ABZ2Y4F1</accession>
<dbReference type="PANTHER" id="PTHR43481:SF4">
    <property type="entry name" value="GLYCEROL-1-PHOSPHATE PHOSPHOHYDROLASE 1-RELATED"/>
    <property type="match status" value="1"/>
</dbReference>
<sequence length="215" mass="23623">MLKGVIFDLDGVITDTAGYHFQAWAALAKELGIEIDEEFNEKLKGVSRMESLEAILKHGNRENDFTKEEKEALATKKNDHYKELIKNITKKDILPGIEKLLQELKENNIKIALGSASKNAPVILKQLEIEEYFDYVVDANQIKNSKPAPDIFIDGLKGLELKPEEAVGVEDAEAGIEAIHGAGMIAIGVGVKGDVNVSSTEELTYDVILRASQAC</sequence>
<dbReference type="InterPro" id="IPR010976">
    <property type="entry name" value="B-phosphoglucomutase_hydrolase"/>
</dbReference>
<keyword evidence="3" id="KW-1185">Reference proteome</keyword>
<dbReference type="EMBL" id="CP121687">
    <property type="protein sequence ID" value="WZL68852.1"/>
    <property type="molecule type" value="Genomic_DNA"/>
</dbReference>
<dbReference type="SUPFAM" id="SSF56784">
    <property type="entry name" value="HAD-like"/>
    <property type="match status" value="1"/>
</dbReference>
<evidence type="ECO:0000313" key="3">
    <source>
        <dbReference type="Proteomes" id="UP001486565"/>
    </source>
</evidence>
<dbReference type="Gene3D" id="3.40.50.1000">
    <property type="entry name" value="HAD superfamily/HAD-like"/>
    <property type="match status" value="1"/>
</dbReference>
<dbReference type="InterPro" id="IPR010972">
    <property type="entry name" value="Beta-PGM"/>
</dbReference>
<dbReference type="InterPro" id="IPR036412">
    <property type="entry name" value="HAD-like_sf"/>
</dbReference>
<dbReference type="InterPro" id="IPR006439">
    <property type="entry name" value="HAD-SF_hydro_IA"/>
</dbReference>
<dbReference type="InterPro" id="IPR023214">
    <property type="entry name" value="HAD_sf"/>
</dbReference>
<dbReference type="InterPro" id="IPR051806">
    <property type="entry name" value="HAD-like_SPP"/>
</dbReference>
<evidence type="ECO:0000256" key="1">
    <source>
        <dbReference type="ARBA" id="ARBA00006171"/>
    </source>
</evidence>
<gene>
    <name evidence="2" type="primary">pgmB</name>
    <name evidence="2" type="ORF">QBE51_08420</name>
</gene>